<dbReference type="NCBIfam" id="TIGR01488">
    <property type="entry name" value="HAD-SF-IB"/>
    <property type="match status" value="1"/>
</dbReference>
<dbReference type="PANTHER" id="PTHR43344">
    <property type="entry name" value="PHOSPHOSERINE PHOSPHATASE"/>
    <property type="match status" value="1"/>
</dbReference>
<reference evidence="11 12" key="1">
    <citation type="journal article" date="2016" name="Nat. Commun.">
        <title>Thousands of microbial genomes shed light on interconnected biogeochemical processes in an aquifer system.</title>
        <authorList>
            <person name="Anantharaman K."/>
            <person name="Brown C.T."/>
            <person name="Hug L.A."/>
            <person name="Sharon I."/>
            <person name="Castelle C.J."/>
            <person name="Probst A.J."/>
            <person name="Thomas B.C."/>
            <person name="Singh A."/>
            <person name="Wilkins M.J."/>
            <person name="Karaoz U."/>
            <person name="Brodie E.L."/>
            <person name="Williams K.H."/>
            <person name="Hubbard S.S."/>
            <person name="Banfield J.F."/>
        </authorList>
    </citation>
    <scope>NUCLEOTIDE SEQUENCE [LARGE SCALE GENOMIC DNA]</scope>
</reference>
<organism evidence="11 12">
    <name type="scientific">Candidatus Doudnabacteria bacterium RIFCSPHIGHO2_01_52_17</name>
    <dbReference type="NCBI Taxonomy" id="1817820"/>
    <lineage>
        <taxon>Bacteria</taxon>
        <taxon>Candidatus Doudnaibacteriota</taxon>
    </lineage>
</organism>
<evidence type="ECO:0000256" key="5">
    <source>
        <dbReference type="ARBA" id="ARBA00022723"/>
    </source>
</evidence>
<dbReference type="Proteomes" id="UP000176547">
    <property type="component" value="Unassembled WGS sequence"/>
</dbReference>
<dbReference type="Gene3D" id="3.40.50.1000">
    <property type="entry name" value="HAD superfamily/HAD-like"/>
    <property type="match status" value="1"/>
</dbReference>
<accession>A0A1F5NG71</accession>
<keyword evidence="6" id="KW-0378">Hydrolase</keyword>
<feature type="non-terminal residue" evidence="11">
    <location>
        <position position="204"/>
    </location>
</feature>
<proteinExistence type="predicted"/>
<evidence type="ECO:0000256" key="7">
    <source>
        <dbReference type="ARBA" id="ARBA00022842"/>
    </source>
</evidence>
<dbReference type="AlphaFoldDB" id="A0A1F5NG71"/>
<dbReference type="PANTHER" id="PTHR43344:SF2">
    <property type="entry name" value="PHOSPHOSERINE PHOSPHATASE"/>
    <property type="match status" value="1"/>
</dbReference>
<evidence type="ECO:0000256" key="10">
    <source>
        <dbReference type="ARBA" id="ARBA00048523"/>
    </source>
</evidence>
<evidence type="ECO:0000256" key="9">
    <source>
        <dbReference type="ARBA" id="ARBA00048138"/>
    </source>
</evidence>
<dbReference type="Gene3D" id="1.20.1440.100">
    <property type="entry name" value="SG protein - dephosphorylation function"/>
    <property type="match status" value="1"/>
</dbReference>
<evidence type="ECO:0000256" key="1">
    <source>
        <dbReference type="ARBA" id="ARBA00001946"/>
    </source>
</evidence>
<name>A0A1F5NG71_9BACT</name>
<comment type="catalytic activity">
    <reaction evidence="10">
        <text>O-phospho-D-serine + H2O = D-serine + phosphate</text>
        <dbReference type="Rhea" id="RHEA:24873"/>
        <dbReference type="ChEBI" id="CHEBI:15377"/>
        <dbReference type="ChEBI" id="CHEBI:35247"/>
        <dbReference type="ChEBI" id="CHEBI:43474"/>
        <dbReference type="ChEBI" id="CHEBI:58680"/>
        <dbReference type="EC" id="3.1.3.3"/>
    </reaction>
</comment>
<evidence type="ECO:0000256" key="3">
    <source>
        <dbReference type="ARBA" id="ARBA00012640"/>
    </source>
</evidence>
<dbReference type="GO" id="GO:0036424">
    <property type="term" value="F:L-phosphoserine phosphatase activity"/>
    <property type="evidence" value="ECO:0007669"/>
    <property type="project" value="TreeGrafter"/>
</dbReference>
<comment type="catalytic activity">
    <reaction evidence="9">
        <text>O-phospho-L-serine + H2O = L-serine + phosphate</text>
        <dbReference type="Rhea" id="RHEA:21208"/>
        <dbReference type="ChEBI" id="CHEBI:15377"/>
        <dbReference type="ChEBI" id="CHEBI:33384"/>
        <dbReference type="ChEBI" id="CHEBI:43474"/>
        <dbReference type="ChEBI" id="CHEBI:57524"/>
        <dbReference type="EC" id="3.1.3.3"/>
    </reaction>
</comment>
<dbReference type="EC" id="3.1.3.3" evidence="3"/>
<keyword evidence="8" id="KW-0718">Serine biosynthesis</keyword>
<keyword evidence="5" id="KW-0479">Metal-binding</keyword>
<dbReference type="SUPFAM" id="SSF56784">
    <property type="entry name" value="HAD-like"/>
    <property type="match status" value="1"/>
</dbReference>
<comment type="pathway">
    <text evidence="2">Amino-acid biosynthesis; L-serine biosynthesis; L-serine from 3-phospho-D-glycerate: step 3/3.</text>
</comment>
<dbReference type="GO" id="GO:0000287">
    <property type="term" value="F:magnesium ion binding"/>
    <property type="evidence" value="ECO:0007669"/>
    <property type="project" value="TreeGrafter"/>
</dbReference>
<comment type="caution">
    <text evidence="11">The sequence shown here is derived from an EMBL/GenBank/DDBJ whole genome shotgun (WGS) entry which is preliminary data.</text>
</comment>
<comment type="cofactor">
    <cofactor evidence="1">
        <name>Mg(2+)</name>
        <dbReference type="ChEBI" id="CHEBI:18420"/>
    </cofactor>
</comment>
<evidence type="ECO:0000256" key="2">
    <source>
        <dbReference type="ARBA" id="ARBA00005135"/>
    </source>
</evidence>
<dbReference type="GO" id="GO:0006564">
    <property type="term" value="P:L-serine biosynthetic process"/>
    <property type="evidence" value="ECO:0007669"/>
    <property type="project" value="UniProtKB-KW"/>
</dbReference>
<keyword evidence="7" id="KW-0460">Magnesium</keyword>
<gene>
    <name evidence="11" type="ORF">A3K06_01505</name>
</gene>
<dbReference type="EMBL" id="MFEG01000007">
    <property type="protein sequence ID" value="OGE76450.1"/>
    <property type="molecule type" value="Genomic_DNA"/>
</dbReference>
<evidence type="ECO:0000256" key="6">
    <source>
        <dbReference type="ARBA" id="ARBA00022801"/>
    </source>
</evidence>
<dbReference type="Pfam" id="PF12710">
    <property type="entry name" value="HAD"/>
    <property type="match status" value="1"/>
</dbReference>
<evidence type="ECO:0000256" key="4">
    <source>
        <dbReference type="ARBA" id="ARBA00022605"/>
    </source>
</evidence>
<sequence>MRPIAIFDIDGTIFRSSLVIQLFTKLVRRKIFSPSVLARVRSFEVKWLNRQGHYDDYINELVQVYHRSIVGKKRSEIIRASREVVREQKYRTYRYTRKLLADLRRKYFTICISGSPLEVVREYNRFLKFDKIYGSELGVDERGRYTGVALHLPSHYKKEVIVRYVTAHHLSMRDSIGVGDTESDIGFLELVDNPIAFNPNTTLA</sequence>
<evidence type="ECO:0000313" key="12">
    <source>
        <dbReference type="Proteomes" id="UP000176547"/>
    </source>
</evidence>
<dbReference type="InterPro" id="IPR023214">
    <property type="entry name" value="HAD_sf"/>
</dbReference>
<protein>
    <recommendedName>
        <fullName evidence="3">phosphoserine phosphatase</fullName>
        <ecNumber evidence="3">3.1.3.3</ecNumber>
    </recommendedName>
</protein>
<dbReference type="InterPro" id="IPR036412">
    <property type="entry name" value="HAD-like_sf"/>
</dbReference>
<dbReference type="GO" id="GO:0005737">
    <property type="term" value="C:cytoplasm"/>
    <property type="evidence" value="ECO:0007669"/>
    <property type="project" value="TreeGrafter"/>
</dbReference>
<dbReference type="InterPro" id="IPR050582">
    <property type="entry name" value="HAD-like_SerB"/>
</dbReference>
<keyword evidence="4" id="KW-0028">Amino-acid biosynthesis</keyword>
<evidence type="ECO:0000313" key="11">
    <source>
        <dbReference type="EMBL" id="OGE76450.1"/>
    </source>
</evidence>
<evidence type="ECO:0000256" key="8">
    <source>
        <dbReference type="ARBA" id="ARBA00023299"/>
    </source>
</evidence>